<dbReference type="PATRIC" id="fig|679936.5.peg.1708"/>
<keyword evidence="2" id="KW-1185">Reference proteome</keyword>
<dbReference type="AlphaFoldDB" id="G8TYV8"/>
<name>G8TYV8_SULAD</name>
<evidence type="ECO:0000313" key="1">
    <source>
        <dbReference type="EMBL" id="AEW05137.1"/>
    </source>
</evidence>
<dbReference type="STRING" id="679936.Sulac_1640"/>
<protein>
    <submittedName>
        <fullName evidence="1">Uncharacterized protein</fullName>
    </submittedName>
</protein>
<evidence type="ECO:0000313" key="2">
    <source>
        <dbReference type="Proteomes" id="UP000005439"/>
    </source>
</evidence>
<dbReference type="KEGG" id="sap:Sulac_1640"/>
<dbReference type="Proteomes" id="UP000005439">
    <property type="component" value="Chromosome"/>
</dbReference>
<dbReference type="HOGENOM" id="CLU_105443_0_0_9"/>
<dbReference type="EMBL" id="CP003179">
    <property type="protein sequence ID" value="AEW05137.1"/>
    <property type="molecule type" value="Genomic_DNA"/>
</dbReference>
<proteinExistence type="predicted"/>
<organism evidence="1 2">
    <name type="scientific">Sulfobacillus acidophilus (strain ATCC 700253 / DSM 10332 / NAL)</name>
    <dbReference type="NCBI Taxonomy" id="679936"/>
    <lineage>
        <taxon>Bacteria</taxon>
        <taxon>Bacillati</taxon>
        <taxon>Bacillota</taxon>
        <taxon>Clostridia</taxon>
        <taxon>Eubacteriales</taxon>
        <taxon>Clostridiales Family XVII. Incertae Sedis</taxon>
        <taxon>Sulfobacillus</taxon>
    </lineage>
</organism>
<sequence>MADDDFNHVSVQDMETLICQLPSVLRCAVTVTDWGAVEEIHVLATTDRSPKQIVRDVESALLARWNLRVDHKRISVAQIVDEENGPTVRQPARLTIVEYHMDIDSIQHLATTRVILKWSDAVDDQTYTGHWSGRYLGTQYYHVMAWAAVDALNQLPELPRPLVLLDLKTLILAERTVVAVALGQPGTRRQTTVLIGAAEERGDGQGASVRAVLDAVNRRISRV</sequence>
<reference evidence="1 2" key="2">
    <citation type="journal article" date="2012" name="Stand. Genomic Sci.">
        <title>Complete genome sequence of the moderately thermophilic mineral-sulfide-oxidizing firmicute Sulfobacillus acidophilus type strain (NAL(T)).</title>
        <authorList>
            <person name="Anderson I."/>
            <person name="Chertkov O."/>
            <person name="Chen A."/>
            <person name="Saunders E."/>
            <person name="Lapidus A."/>
            <person name="Nolan M."/>
            <person name="Lucas S."/>
            <person name="Hammon N."/>
            <person name="Deshpande S."/>
            <person name="Cheng J.F."/>
            <person name="Han C."/>
            <person name="Tapia R."/>
            <person name="Goodwin L.A."/>
            <person name="Pitluck S."/>
            <person name="Liolios K."/>
            <person name="Pagani I."/>
            <person name="Ivanova N."/>
            <person name="Mikhailova N."/>
            <person name="Pati A."/>
            <person name="Palaniappan K."/>
            <person name="Land M."/>
            <person name="Pan C."/>
            <person name="Rohde M."/>
            <person name="Pukall R."/>
            <person name="Goker M."/>
            <person name="Detter J.C."/>
            <person name="Woyke T."/>
            <person name="Bristow J."/>
            <person name="Eisen J.A."/>
            <person name="Markowitz V."/>
            <person name="Hugenholtz P."/>
            <person name="Kyrpides N.C."/>
            <person name="Klenk H.P."/>
            <person name="Mavromatis K."/>
        </authorList>
    </citation>
    <scope>NUCLEOTIDE SEQUENCE [LARGE SCALE GENOMIC DNA]</scope>
    <source>
        <strain evidence="2">ATCC 700253 / DSM 10332 / NAL</strain>
    </source>
</reference>
<reference evidence="2" key="1">
    <citation type="submission" date="2011-12" db="EMBL/GenBank/DDBJ databases">
        <title>The complete genome of chromosome of Sulfobacillus acidophilus DSM 10332.</title>
        <authorList>
            <person name="Lucas S."/>
            <person name="Han J."/>
            <person name="Lapidus A."/>
            <person name="Bruce D."/>
            <person name="Goodwin L."/>
            <person name="Pitluck S."/>
            <person name="Peters L."/>
            <person name="Kyrpides N."/>
            <person name="Mavromatis K."/>
            <person name="Ivanova N."/>
            <person name="Mikhailova N."/>
            <person name="Chertkov O."/>
            <person name="Saunders E."/>
            <person name="Detter J.C."/>
            <person name="Tapia R."/>
            <person name="Han C."/>
            <person name="Land M."/>
            <person name="Hauser L."/>
            <person name="Markowitz V."/>
            <person name="Cheng J.-F."/>
            <person name="Hugenholtz P."/>
            <person name="Woyke T."/>
            <person name="Wu D."/>
            <person name="Pukall R."/>
            <person name="Gehrich-Schroeter G."/>
            <person name="Schneider S."/>
            <person name="Klenk H.-P."/>
            <person name="Eisen J.A."/>
        </authorList>
    </citation>
    <scope>NUCLEOTIDE SEQUENCE [LARGE SCALE GENOMIC DNA]</scope>
    <source>
        <strain evidence="2">ATCC 700253 / DSM 10332 / NAL</strain>
    </source>
</reference>
<accession>G8TYV8</accession>
<gene>
    <name evidence="1" type="ordered locus">Sulac_1640</name>
</gene>